<gene>
    <name evidence="3" type="ORF">ACAOBT_LOCUS28744</name>
</gene>
<accession>A0A9P0M676</accession>
<protein>
    <submittedName>
        <fullName evidence="3">Uncharacterized protein</fullName>
    </submittedName>
</protein>
<name>A0A9P0M676_ACAOB</name>
<evidence type="ECO:0000256" key="1">
    <source>
        <dbReference type="SAM" id="Phobius"/>
    </source>
</evidence>
<dbReference type="AlphaFoldDB" id="A0A9P0M676"/>
<feature type="signal peptide" evidence="2">
    <location>
        <begin position="1"/>
        <end position="19"/>
    </location>
</feature>
<feature type="transmembrane region" description="Helical" evidence="1">
    <location>
        <begin position="106"/>
        <end position="128"/>
    </location>
</feature>
<feature type="chain" id="PRO_5040281262" evidence="2">
    <location>
        <begin position="20"/>
        <end position="197"/>
    </location>
</feature>
<dbReference type="Proteomes" id="UP001152888">
    <property type="component" value="Unassembled WGS sequence"/>
</dbReference>
<keyword evidence="1" id="KW-1133">Transmembrane helix</keyword>
<keyword evidence="1" id="KW-0812">Transmembrane</keyword>
<comment type="caution">
    <text evidence="3">The sequence shown here is derived from an EMBL/GenBank/DDBJ whole genome shotgun (WGS) entry which is preliminary data.</text>
</comment>
<keyword evidence="2" id="KW-0732">Signal</keyword>
<dbReference type="EMBL" id="CAKOFQ010007657">
    <property type="protein sequence ID" value="CAH2005797.1"/>
    <property type="molecule type" value="Genomic_DNA"/>
</dbReference>
<evidence type="ECO:0000313" key="3">
    <source>
        <dbReference type="EMBL" id="CAH2005797.1"/>
    </source>
</evidence>
<evidence type="ECO:0000313" key="4">
    <source>
        <dbReference type="Proteomes" id="UP001152888"/>
    </source>
</evidence>
<reference evidence="3" key="1">
    <citation type="submission" date="2022-03" db="EMBL/GenBank/DDBJ databases">
        <authorList>
            <person name="Sayadi A."/>
        </authorList>
    </citation>
    <scope>NUCLEOTIDE SEQUENCE</scope>
</reference>
<keyword evidence="4" id="KW-1185">Reference proteome</keyword>
<sequence>MKIYLLVGVVAVVFQMIHANYTTEVSTNQLPMTNTHMRLRIVRMIAKRMHSIWEEYEKRDENTFVGRCLGLARKIRQLLPIIIFLLGVILTKLGFLTLFSIKTMALVGLLLLLNASAFAAKIATAFALKGEHKHPQTVHFHVHKDSVEGYHIDHSSPWEHKSGEAGPEFDWDRVQSYNLYNKLLKESYKRSYEEFTR</sequence>
<keyword evidence="1" id="KW-0472">Membrane</keyword>
<feature type="transmembrane region" description="Helical" evidence="1">
    <location>
        <begin position="78"/>
        <end position="99"/>
    </location>
</feature>
<proteinExistence type="predicted"/>
<evidence type="ECO:0000256" key="2">
    <source>
        <dbReference type="SAM" id="SignalP"/>
    </source>
</evidence>
<organism evidence="3 4">
    <name type="scientific">Acanthoscelides obtectus</name>
    <name type="common">Bean weevil</name>
    <name type="synonym">Bruchus obtectus</name>
    <dbReference type="NCBI Taxonomy" id="200917"/>
    <lineage>
        <taxon>Eukaryota</taxon>
        <taxon>Metazoa</taxon>
        <taxon>Ecdysozoa</taxon>
        <taxon>Arthropoda</taxon>
        <taxon>Hexapoda</taxon>
        <taxon>Insecta</taxon>
        <taxon>Pterygota</taxon>
        <taxon>Neoptera</taxon>
        <taxon>Endopterygota</taxon>
        <taxon>Coleoptera</taxon>
        <taxon>Polyphaga</taxon>
        <taxon>Cucujiformia</taxon>
        <taxon>Chrysomeloidea</taxon>
        <taxon>Chrysomelidae</taxon>
        <taxon>Bruchinae</taxon>
        <taxon>Bruchini</taxon>
        <taxon>Acanthoscelides</taxon>
    </lineage>
</organism>
<dbReference type="OrthoDB" id="6611212at2759"/>